<protein>
    <recommendedName>
        <fullName evidence="3">ATP-binding protein</fullName>
    </recommendedName>
</protein>
<evidence type="ECO:0008006" key="3">
    <source>
        <dbReference type="Google" id="ProtNLM"/>
    </source>
</evidence>
<comment type="caution">
    <text evidence="1">The sequence shown here is derived from an EMBL/GenBank/DDBJ whole genome shotgun (WGS) entry which is preliminary data.</text>
</comment>
<proteinExistence type="predicted"/>
<organism evidence="1 2">
    <name type="scientific">Amycolatopsis endophytica</name>
    <dbReference type="NCBI Taxonomy" id="860233"/>
    <lineage>
        <taxon>Bacteria</taxon>
        <taxon>Bacillati</taxon>
        <taxon>Actinomycetota</taxon>
        <taxon>Actinomycetes</taxon>
        <taxon>Pseudonocardiales</taxon>
        <taxon>Pseudonocardiaceae</taxon>
        <taxon>Amycolatopsis</taxon>
    </lineage>
</organism>
<dbReference type="EMBL" id="JACCFK010000002">
    <property type="protein sequence ID" value="NYI92451.1"/>
    <property type="molecule type" value="Genomic_DNA"/>
</dbReference>
<keyword evidence="2" id="KW-1185">Reference proteome</keyword>
<evidence type="ECO:0000313" key="2">
    <source>
        <dbReference type="Proteomes" id="UP000549616"/>
    </source>
</evidence>
<dbReference type="InterPro" id="IPR036890">
    <property type="entry name" value="HATPase_C_sf"/>
</dbReference>
<dbReference type="Proteomes" id="UP000549616">
    <property type="component" value="Unassembled WGS sequence"/>
</dbReference>
<accession>A0A853BCQ8</accession>
<name>A0A853BCQ8_9PSEU</name>
<dbReference type="Gene3D" id="3.30.565.10">
    <property type="entry name" value="Histidine kinase-like ATPase, C-terminal domain"/>
    <property type="match status" value="1"/>
</dbReference>
<gene>
    <name evidence="1" type="ORF">HNR02_005826</name>
</gene>
<reference evidence="1 2" key="1">
    <citation type="submission" date="2020-07" db="EMBL/GenBank/DDBJ databases">
        <title>Sequencing the genomes of 1000 actinobacteria strains.</title>
        <authorList>
            <person name="Klenk H.-P."/>
        </authorList>
    </citation>
    <scope>NUCLEOTIDE SEQUENCE [LARGE SCALE GENOMIC DNA]</scope>
    <source>
        <strain evidence="1 2">DSM 104006</strain>
    </source>
</reference>
<dbReference type="AlphaFoldDB" id="A0A853BCQ8"/>
<evidence type="ECO:0000313" key="1">
    <source>
        <dbReference type="EMBL" id="NYI92451.1"/>
    </source>
</evidence>
<sequence length="118" mass="12311">MSDSLDATAPETRVRLDGPEGLASLRQRVRALLADCPPAVVVDVVLLVDGLAGAACEHGTPPFEVRLARDVTGVLRVAVTTVPAGADLGIGTRVLDSVSTRWGTAPGVLWAERDLSRT</sequence>